<comment type="subunit">
    <text evidence="4 11">Monomer.</text>
</comment>
<dbReference type="CDD" id="cd09278">
    <property type="entry name" value="RNase_HI_prokaryote_like"/>
    <property type="match status" value="1"/>
</dbReference>
<evidence type="ECO:0000256" key="6">
    <source>
        <dbReference type="ARBA" id="ARBA00022722"/>
    </source>
</evidence>
<dbReference type="GO" id="GO:0004523">
    <property type="term" value="F:RNA-DNA hybrid ribonuclease activity"/>
    <property type="evidence" value="ECO:0007669"/>
    <property type="project" value="UniProtKB-UniRule"/>
</dbReference>
<comment type="catalytic activity">
    <reaction evidence="1 11">
        <text>Endonucleolytic cleavage to 5'-phosphomonoester.</text>
        <dbReference type="EC" id="3.1.26.4"/>
    </reaction>
</comment>
<evidence type="ECO:0000256" key="7">
    <source>
        <dbReference type="ARBA" id="ARBA00022723"/>
    </source>
</evidence>
<dbReference type="InterPro" id="IPR050092">
    <property type="entry name" value="RNase_H"/>
</dbReference>
<dbReference type="EMBL" id="DVOO01000021">
    <property type="protein sequence ID" value="HIV25594.1"/>
    <property type="molecule type" value="Genomic_DNA"/>
</dbReference>
<reference evidence="13" key="2">
    <citation type="journal article" date="2021" name="PeerJ">
        <title>Extensive microbial diversity within the chicken gut microbiome revealed by metagenomics and culture.</title>
        <authorList>
            <person name="Gilroy R."/>
            <person name="Ravi A."/>
            <person name="Getino M."/>
            <person name="Pursley I."/>
            <person name="Horton D.L."/>
            <person name="Alikhan N.F."/>
            <person name="Baker D."/>
            <person name="Gharbi K."/>
            <person name="Hall N."/>
            <person name="Watson M."/>
            <person name="Adriaenssens E.M."/>
            <person name="Foster-Nyarko E."/>
            <person name="Jarju S."/>
            <person name="Secka A."/>
            <person name="Antonio M."/>
            <person name="Oren A."/>
            <person name="Chaudhuri R.R."/>
            <person name="La Ragione R."/>
            <person name="Hildebrand F."/>
            <person name="Pallen M.J."/>
        </authorList>
    </citation>
    <scope>NUCLEOTIDE SEQUENCE</scope>
    <source>
        <strain evidence="13">CHK188-20938</strain>
    </source>
</reference>
<keyword evidence="11" id="KW-0963">Cytoplasm</keyword>
<dbReference type="GO" id="GO:0003676">
    <property type="term" value="F:nucleic acid binding"/>
    <property type="evidence" value="ECO:0007669"/>
    <property type="project" value="InterPro"/>
</dbReference>
<keyword evidence="7 11" id="KW-0479">Metal-binding</keyword>
<evidence type="ECO:0000256" key="3">
    <source>
        <dbReference type="ARBA" id="ARBA00005300"/>
    </source>
</evidence>
<evidence type="ECO:0000313" key="13">
    <source>
        <dbReference type="EMBL" id="HIV25594.1"/>
    </source>
</evidence>
<reference evidence="13" key="1">
    <citation type="submission" date="2020-10" db="EMBL/GenBank/DDBJ databases">
        <authorList>
            <person name="Gilroy R."/>
        </authorList>
    </citation>
    <scope>NUCLEOTIDE SEQUENCE</scope>
    <source>
        <strain evidence="13">CHK188-20938</strain>
    </source>
</reference>
<proteinExistence type="inferred from homology"/>
<accession>A0A9D1P4J7</accession>
<dbReference type="HAMAP" id="MF_00042">
    <property type="entry name" value="RNase_H"/>
    <property type="match status" value="1"/>
</dbReference>
<dbReference type="Gene3D" id="3.30.420.10">
    <property type="entry name" value="Ribonuclease H-like superfamily/Ribonuclease H"/>
    <property type="match status" value="1"/>
</dbReference>
<dbReference type="EC" id="3.1.26.4" evidence="5 11"/>
<keyword evidence="6 11" id="KW-0540">Nuclease</keyword>
<feature type="domain" description="RNase H type-1" evidence="12">
    <location>
        <begin position="1"/>
        <end position="147"/>
    </location>
</feature>
<comment type="function">
    <text evidence="2 11">Endonuclease that specifically degrades the RNA of RNA-DNA hybrids.</text>
</comment>
<comment type="similarity">
    <text evidence="3 11">Belongs to the RNase H family.</text>
</comment>
<dbReference type="SUPFAM" id="SSF53098">
    <property type="entry name" value="Ribonuclease H-like"/>
    <property type="match status" value="1"/>
</dbReference>
<gene>
    <name evidence="11 13" type="primary">rnhA</name>
    <name evidence="13" type="ORF">IAB71_07400</name>
</gene>
<dbReference type="Pfam" id="PF00075">
    <property type="entry name" value="RNase_H"/>
    <property type="match status" value="1"/>
</dbReference>
<organism evidence="13 14">
    <name type="scientific">Candidatus Scatomonas pullistercoris</name>
    <dbReference type="NCBI Taxonomy" id="2840920"/>
    <lineage>
        <taxon>Bacteria</taxon>
        <taxon>Bacillati</taxon>
        <taxon>Bacillota</taxon>
        <taxon>Clostridia</taxon>
        <taxon>Lachnospirales</taxon>
        <taxon>Lachnospiraceae</taxon>
        <taxon>Lachnospiraceae incertae sedis</taxon>
        <taxon>Candidatus Scatomonas</taxon>
    </lineage>
</organism>
<keyword evidence="10 11" id="KW-0460">Magnesium</keyword>
<feature type="binding site" evidence="11">
    <location>
        <position position="8"/>
    </location>
    <ligand>
        <name>Mg(2+)</name>
        <dbReference type="ChEBI" id="CHEBI:18420"/>
        <label>1</label>
    </ligand>
</feature>
<protein>
    <recommendedName>
        <fullName evidence="5 11">Ribonuclease H</fullName>
        <shortName evidence="11">RNase H</shortName>
        <ecNumber evidence="5 11">3.1.26.4</ecNumber>
    </recommendedName>
</protein>
<dbReference type="PROSITE" id="PS50879">
    <property type="entry name" value="RNASE_H_1"/>
    <property type="match status" value="1"/>
</dbReference>
<dbReference type="Proteomes" id="UP000824169">
    <property type="component" value="Unassembled WGS sequence"/>
</dbReference>
<dbReference type="NCBIfam" id="NF001236">
    <property type="entry name" value="PRK00203.1"/>
    <property type="match status" value="1"/>
</dbReference>
<feature type="binding site" evidence="11">
    <location>
        <position position="139"/>
    </location>
    <ligand>
        <name>Mg(2+)</name>
        <dbReference type="ChEBI" id="CHEBI:18420"/>
        <label>2</label>
    </ligand>
</feature>
<evidence type="ECO:0000256" key="10">
    <source>
        <dbReference type="ARBA" id="ARBA00022842"/>
    </source>
</evidence>
<dbReference type="GO" id="GO:0000287">
    <property type="term" value="F:magnesium ion binding"/>
    <property type="evidence" value="ECO:0007669"/>
    <property type="project" value="UniProtKB-UniRule"/>
</dbReference>
<dbReference type="InterPro" id="IPR002156">
    <property type="entry name" value="RNaseH_domain"/>
</dbReference>
<dbReference type="AlphaFoldDB" id="A0A9D1P4J7"/>
<keyword evidence="8 11" id="KW-0255">Endonuclease</keyword>
<sequence length="159" mass="18073">MLVDIYTDGAARGNPDGPGGYGCVLQYRDTKGNLHEREFSQGYRKTTNNRMELMAAIVGLEALIRPCRVRLHSDSRYLVDAFNQHWVDAWLRKGWKRGKNEPVKNVDLWKRLLKAREPHEVTFIWIKGHDGHALNERCDALATSAADGDNLLEDEGLEA</sequence>
<evidence type="ECO:0000259" key="12">
    <source>
        <dbReference type="PROSITE" id="PS50879"/>
    </source>
</evidence>
<keyword evidence="9 11" id="KW-0378">Hydrolase</keyword>
<dbReference type="GO" id="GO:0005737">
    <property type="term" value="C:cytoplasm"/>
    <property type="evidence" value="ECO:0007669"/>
    <property type="project" value="UniProtKB-SubCell"/>
</dbReference>
<evidence type="ECO:0000256" key="5">
    <source>
        <dbReference type="ARBA" id="ARBA00012180"/>
    </source>
</evidence>
<dbReference type="PANTHER" id="PTHR10642">
    <property type="entry name" value="RIBONUCLEASE H1"/>
    <property type="match status" value="1"/>
</dbReference>
<comment type="cofactor">
    <cofactor evidence="11">
        <name>Mg(2+)</name>
        <dbReference type="ChEBI" id="CHEBI:18420"/>
    </cofactor>
    <text evidence="11">Binds 1 Mg(2+) ion per subunit. May bind a second metal ion at a regulatory site, or after substrate binding.</text>
</comment>
<evidence type="ECO:0000256" key="8">
    <source>
        <dbReference type="ARBA" id="ARBA00022759"/>
    </source>
</evidence>
<evidence type="ECO:0000256" key="2">
    <source>
        <dbReference type="ARBA" id="ARBA00004065"/>
    </source>
</evidence>
<dbReference type="GO" id="GO:0043137">
    <property type="term" value="P:DNA replication, removal of RNA primer"/>
    <property type="evidence" value="ECO:0007669"/>
    <property type="project" value="TreeGrafter"/>
</dbReference>
<dbReference type="PANTHER" id="PTHR10642:SF26">
    <property type="entry name" value="RIBONUCLEASE H1"/>
    <property type="match status" value="1"/>
</dbReference>
<evidence type="ECO:0000256" key="1">
    <source>
        <dbReference type="ARBA" id="ARBA00000077"/>
    </source>
</evidence>
<evidence type="ECO:0000256" key="9">
    <source>
        <dbReference type="ARBA" id="ARBA00022801"/>
    </source>
</evidence>
<dbReference type="FunFam" id="3.30.420.10:FF:000089">
    <property type="entry name" value="Ribonuclease H"/>
    <property type="match status" value="1"/>
</dbReference>
<dbReference type="InterPro" id="IPR036397">
    <property type="entry name" value="RNaseH_sf"/>
</dbReference>
<evidence type="ECO:0000313" key="14">
    <source>
        <dbReference type="Proteomes" id="UP000824169"/>
    </source>
</evidence>
<feature type="binding site" evidence="11">
    <location>
        <position position="74"/>
    </location>
    <ligand>
        <name>Mg(2+)</name>
        <dbReference type="ChEBI" id="CHEBI:18420"/>
        <label>1</label>
    </ligand>
</feature>
<feature type="binding site" evidence="11">
    <location>
        <position position="8"/>
    </location>
    <ligand>
        <name>Mg(2+)</name>
        <dbReference type="ChEBI" id="CHEBI:18420"/>
        <label>2</label>
    </ligand>
</feature>
<comment type="caution">
    <text evidence="13">The sequence shown here is derived from an EMBL/GenBank/DDBJ whole genome shotgun (WGS) entry which is preliminary data.</text>
</comment>
<feature type="binding site" evidence="11">
    <location>
        <position position="52"/>
    </location>
    <ligand>
        <name>Mg(2+)</name>
        <dbReference type="ChEBI" id="CHEBI:18420"/>
        <label>1</label>
    </ligand>
</feature>
<evidence type="ECO:0000256" key="11">
    <source>
        <dbReference type="HAMAP-Rule" id="MF_00042"/>
    </source>
</evidence>
<dbReference type="InterPro" id="IPR012337">
    <property type="entry name" value="RNaseH-like_sf"/>
</dbReference>
<name>A0A9D1P4J7_9FIRM</name>
<dbReference type="InterPro" id="IPR022892">
    <property type="entry name" value="RNaseHI"/>
</dbReference>
<evidence type="ECO:0000256" key="4">
    <source>
        <dbReference type="ARBA" id="ARBA00011245"/>
    </source>
</evidence>
<comment type="subcellular location">
    <subcellularLocation>
        <location evidence="11">Cytoplasm</location>
    </subcellularLocation>
</comment>